<organism evidence="1 2">
    <name type="scientific">candidate division WWE3 bacterium</name>
    <dbReference type="NCBI Taxonomy" id="2053526"/>
    <lineage>
        <taxon>Bacteria</taxon>
        <taxon>Katanobacteria</taxon>
    </lineage>
</organism>
<gene>
    <name evidence="1" type="ORF">KC614_04470</name>
</gene>
<protein>
    <submittedName>
        <fullName evidence="1">Uncharacterized protein</fullName>
    </submittedName>
</protein>
<comment type="caution">
    <text evidence="1">The sequence shown here is derived from an EMBL/GenBank/DDBJ whole genome shotgun (WGS) entry which is preliminary data.</text>
</comment>
<accession>A0A955LLG0</accession>
<dbReference type="Pfam" id="PF24175">
    <property type="entry name" value="SU10_adaptor"/>
    <property type="match status" value="1"/>
</dbReference>
<proteinExistence type="predicted"/>
<dbReference type="EMBL" id="JAGQKZ010000051">
    <property type="protein sequence ID" value="MCA9392422.1"/>
    <property type="molecule type" value="Genomic_DNA"/>
</dbReference>
<dbReference type="InterPro" id="IPR056209">
    <property type="entry name" value="SU10_adaptor"/>
</dbReference>
<reference evidence="1" key="1">
    <citation type="submission" date="2020-04" db="EMBL/GenBank/DDBJ databases">
        <authorList>
            <person name="Zhang T."/>
        </authorList>
    </citation>
    <scope>NUCLEOTIDE SEQUENCE</scope>
    <source>
        <strain evidence="1">HKST-UBA03</strain>
    </source>
</reference>
<evidence type="ECO:0000313" key="2">
    <source>
        <dbReference type="Proteomes" id="UP000751518"/>
    </source>
</evidence>
<sequence>MAKISVPHPSLGPAKTSLKQDYASGSSTINLLNTSDFSANDFIVMGKIGSEGAEIRQITSVGDIDTVTLTAATQFDHYKDLPVQEIPYDQVKIYTATSETGTYSLLATVSIAIDQDVTEYDHSAGTSSTWYKFTYYNSDSTAASGYSAAVAGTGYTQDSLASMQEEVLEELGDRGSRYITKNQLRRYARRAVTKIARRVSMLHGPYLQTNTTQSLTSGTATYSYPTRFMRWRKIEISFDGSSVKYKVRRFVDEGSGSPDTVYYQSEPRIYSSGTTFGIRPTPDNSSGVAYLWFDQYPAVMTDPDDEHGLPYGAREVIVDYMLAMAWANIDRDRAKAYMSDYRSDLEEYLVTISEGVNSYQPAQFNTSDPDDYTINDLVFNDL</sequence>
<name>A0A955LLG0_UNCKA</name>
<reference evidence="1" key="2">
    <citation type="journal article" date="2021" name="Microbiome">
        <title>Successional dynamics and alternative stable states in a saline activated sludge microbial community over 9 years.</title>
        <authorList>
            <person name="Wang Y."/>
            <person name="Ye J."/>
            <person name="Ju F."/>
            <person name="Liu L."/>
            <person name="Boyd J.A."/>
            <person name="Deng Y."/>
            <person name="Parks D.H."/>
            <person name="Jiang X."/>
            <person name="Yin X."/>
            <person name="Woodcroft B.J."/>
            <person name="Tyson G.W."/>
            <person name="Hugenholtz P."/>
            <person name="Polz M.F."/>
            <person name="Zhang T."/>
        </authorList>
    </citation>
    <scope>NUCLEOTIDE SEQUENCE</scope>
    <source>
        <strain evidence="1">HKST-UBA03</strain>
    </source>
</reference>
<dbReference type="AlphaFoldDB" id="A0A955LLG0"/>
<dbReference type="Proteomes" id="UP000751518">
    <property type="component" value="Unassembled WGS sequence"/>
</dbReference>
<evidence type="ECO:0000313" key="1">
    <source>
        <dbReference type="EMBL" id="MCA9392422.1"/>
    </source>
</evidence>